<name>V6IUN5_9BACL</name>
<comment type="caution">
    <text evidence="1">The sequence shown here is derived from an EMBL/GenBank/DDBJ whole genome shotgun (WGS) entry which is preliminary data.</text>
</comment>
<proteinExistence type="predicted"/>
<sequence>MNIFGHCSSTKKSVLSILLKDRKIVTLFNNMAIDFLSVLFECQTPIYANGLDYDHRLISYTSRNFSYFILNIVICQKINLLINEYVNRICAYICVHNYKKLGMSRKR</sequence>
<protein>
    <submittedName>
        <fullName evidence="1">Uncharacterized protein</fullName>
    </submittedName>
</protein>
<dbReference type="Proteomes" id="UP000018296">
    <property type="component" value="Unassembled WGS sequence"/>
</dbReference>
<keyword evidence="2" id="KW-1185">Reference proteome</keyword>
<evidence type="ECO:0000313" key="2">
    <source>
        <dbReference type="Proteomes" id="UP000018296"/>
    </source>
</evidence>
<gene>
    <name evidence="1" type="ORF">P343_15745</name>
</gene>
<dbReference type="AlphaFoldDB" id="V6IUN5"/>
<evidence type="ECO:0000313" key="1">
    <source>
        <dbReference type="EMBL" id="EST10705.1"/>
    </source>
</evidence>
<accession>V6IUN5</accession>
<dbReference type="EMBL" id="AWTC01000019">
    <property type="protein sequence ID" value="EST10705.1"/>
    <property type="molecule type" value="Genomic_DNA"/>
</dbReference>
<organism evidence="1 2">
    <name type="scientific">Sporolactobacillus laevolacticus DSM 442</name>
    <dbReference type="NCBI Taxonomy" id="1395513"/>
    <lineage>
        <taxon>Bacteria</taxon>
        <taxon>Bacillati</taxon>
        <taxon>Bacillota</taxon>
        <taxon>Bacilli</taxon>
        <taxon>Bacillales</taxon>
        <taxon>Sporolactobacillaceae</taxon>
        <taxon>Sporolactobacillus</taxon>
    </lineage>
</organism>
<reference evidence="1 2" key="1">
    <citation type="journal article" date="2013" name="Genome Announc.">
        <title>Genome Sequence of Sporolactobacillus laevolacticus DSM442, an Efficient Polymer-Grade D-Lactate Producer from Agricultural Waste Cottonseed as a Nitrogen Source.</title>
        <authorList>
            <person name="Wang H."/>
            <person name="Wang L."/>
            <person name="Ju J."/>
            <person name="Yu B."/>
            <person name="Ma Y."/>
        </authorList>
    </citation>
    <scope>NUCLEOTIDE SEQUENCE [LARGE SCALE GENOMIC DNA]</scope>
    <source>
        <strain evidence="1 2">DSM 442</strain>
    </source>
</reference>